<keyword evidence="7" id="KW-0276">Fatty acid metabolism</keyword>
<feature type="transmembrane region" description="Helical" evidence="14">
    <location>
        <begin position="56"/>
        <end position="77"/>
    </location>
</feature>
<evidence type="ECO:0000256" key="6">
    <source>
        <dbReference type="ARBA" id="ARBA00022824"/>
    </source>
</evidence>
<organism evidence="16 17">
    <name type="scientific">Amphiplicatus metriothermophilus</name>
    <dbReference type="NCBI Taxonomy" id="1519374"/>
    <lineage>
        <taxon>Bacteria</taxon>
        <taxon>Pseudomonadati</taxon>
        <taxon>Pseudomonadota</taxon>
        <taxon>Alphaproteobacteria</taxon>
        <taxon>Parvularculales</taxon>
        <taxon>Parvularculaceae</taxon>
        <taxon>Amphiplicatus</taxon>
    </lineage>
</organism>
<feature type="transmembrane region" description="Helical" evidence="14">
    <location>
        <begin position="29"/>
        <end position="50"/>
    </location>
</feature>
<dbReference type="OrthoDB" id="5291370at2"/>
<protein>
    <submittedName>
        <fullName evidence="16">Fatty acid hydroxylase superfamily protein</fullName>
    </submittedName>
</protein>
<evidence type="ECO:0000256" key="10">
    <source>
        <dbReference type="ARBA" id="ARBA00023002"/>
    </source>
</evidence>
<evidence type="ECO:0000256" key="5">
    <source>
        <dbReference type="ARBA" id="ARBA00022723"/>
    </source>
</evidence>
<keyword evidence="10" id="KW-0560">Oxidoreductase</keyword>
<comment type="cofactor">
    <cofactor evidence="1">
        <name>Zn(2+)</name>
        <dbReference type="ChEBI" id="CHEBI:29105"/>
    </cofactor>
</comment>
<sequence>MRLFIGYKAWKAEEYLLNRMTFKDLVRAYVTYPAIQVYFILTLACLAYGAYAASSFWLFAASVGVGALLFPFAWYLLHRFVLHGSWMYKSRHLAGLWKRVHYDHHRYPNDLSVLFGGLHTTLPTILILSGPLGWLVHGPAGAAGSIAGTLIMTCVTEFLHAGEHLAFEPKSKFWRDLKKRHLAHHFHNEKGNFGVSEFMWDRVFGTFYAETADVPRSPTARNLGYTDETAEKWPWVKALTEGRKDAGREAGPKAA</sequence>
<comment type="subcellular location">
    <subcellularLocation>
        <location evidence="2">Endoplasmic reticulum membrane</location>
        <topology evidence="2">Multi-pass membrane protein</topology>
    </subcellularLocation>
</comment>
<evidence type="ECO:0000256" key="1">
    <source>
        <dbReference type="ARBA" id="ARBA00001947"/>
    </source>
</evidence>
<evidence type="ECO:0000256" key="7">
    <source>
        <dbReference type="ARBA" id="ARBA00022832"/>
    </source>
</evidence>
<accession>A0A239PJG7</accession>
<evidence type="ECO:0000256" key="9">
    <source>
        <dbReference type="ARBA" id="ARBA00022989"/>
    </source>
</evidence>
<dbReference type="GO" id="GO:0006633">
    <property type="term" value="P:fatty acid biosynthetic process"/>
    <property type="evidence" value="ECO:0007669"/>
    <property type="project" value="UniProtKB-KW"/>
</dbReference>
<keyword evidence="13" id="KW-0275">Fatty acid biosynthesis</keyword>
<reference evidence="16 17" key="1">
    <citation type="submission" date="2017-07" db="EMBL/GenBank/DDBJ databases">
        <authorList>
            <person name="Sun Z.S."/>
            <person name="Albrecht U."/>
            <person name="Echele G."/>
            <person name="Lee C.C."/>
        </authorList>
    </citation>
    <scope>NUCLEOTIDE SEQUENCE [LARGE SCALE GENOMIC DNA]</scope>
    <source>
        <strain evidence="16 17">CGMCC 1.12710</strain>
    </source>
</reference>
<dbReference type="Proteomes" id="UP000198346">
    <property type="component" value="Unassembled WGS sequence"/>
</dbReference>
<keyword evidence="9 14" id="KW-1133">Transmembrane helix</keyword>
<dbReference type="GO" id="GO:0016020">
    <property type="term" value="C:membrane"/>
    <property type="evidence" value="ECO:0007669"/>
    <property type="project" value="InterPro"/>
</dbReference>
<name>A0A239PJG7_9PROT</name>
<keyword evidence="11" id="KW-0443">Lipid metabolism</keyword>
<evidence type="ECO:0000256" key="14">
    <source>
        <dbReference type="SAM" id="Phobius"/>
    </source>
</evidence>
<evidence type="ECO:0000313" key="17">
    <source>
        <dbReference type="Proteomes" id="UP000198346"/>
    </source>
</evidence>
<dbReference type="PANTHER" id="PTHR12863:SF1">
    <property type="entry name" value="FATTY ACID 2-HYDROXYLASE"/>
    <property type="match status" value="1"/>
</dbReference>
<dbReference type="InterPro" id="IPR006694">
    <property type="entry name" value="Fatty_acid_hydroxylase"/>
</dbReference>
<evidence type="ECO:0000259" key="15">
    <source>
        <dbReference type="Pfam" id="PF04116"/>
    </source>
</evidence>
<gene>
    <name evidence="16" type="ORF">SAMN06297382_0419</name>
</gene>
<evidence type="ECO:0000256" key="12">
    <source>
        <dbReference type="ARBA" id="ARBA00023136"/>
    </source>
</evidence>
<dbReference type="GO" id="GO:0080132">
    <property type="term" value="F:fatty acid 2-hydroxylase activity"/>
    <property type="evidence" value="ECO:0007669"/>
    <property type="project" value="InterPro"/>
</dbReference>
<evidence type="ECO:0000256" key="8">
    <source>
        <dbReference type="ARBA" id="ARBA00022833"/>
    </source>
</evidence>
<keyword evidence="4 14" id="KW-0812">Transmembrane</keyword>
<evidence type="ECO:0000313" key="16">
    <source>
        <dbReference type="EMBL" id="SNT67926.1"/>
    </source>
</evidence>
<keyword evidence="8" id="KW-0862">Zinc</keyword>
<dbReference type="GO" id="GO:0005506">
    <property type="term" value="F:iron ion binding"/>
    <property type="evidence" value="ECO:0007669"/>
    <property type="project" value="InterPro"/>
</dbReference>
<dbReference type="InterPro" id="IPR014430">
    <property type="entry name" value="Scs7"/>
</dbReference>
<feature type="domain" description="Fatty acid hydroxylase" evidence="15">
    <location>
        <begin position="65"/>
        <end position="206"/>
    </location>
</feature>
<dbReference type="Pfam" id="PF04116">
    <property type="entry name" value="FA_hydroxylase"/>
    <property type="match status" value="1"/>
</dbReference>
<dbReference type="EMBL" id="FZQA01000001">
    <property type="protein sequence ID" value="SNT67926.1"/>
    <property type="molecule type" value="Genomic_DNA"/>
</dbReference>
<evidence type="ECO:0000256" key="4">
    <source>
        <dbReference type="ARBA" id="ARBA00022692"/>
    </source>
</evidence>
<keyword evidence="3" id="KW-0444">Lipid biosynthesis</keyword>
<dbReference type="PANTHER" id="PTHR12863">
    <property type="entry name" value="FATTY ACID HYDROXYLASE"/>
    <property type="match status" value="1"/>
</dbReference>
<keyword evidence="5" id="KW-0479">Metal-binding</keyword>
<keyword evidence="17" id="KW-1185">Reference proteome</keyword>
<evidence type="ECO:0000256" key="13">
    <source>
        <dbReference type="ARBA" id="ARBA00023160"/>
    </source>
</evidence>
<evidence type="ECO:0000256" key="3">
    <source>
        <dbReference type="ARBA" id="ARBA00022516"/>
    </source>
</evidence>
<keyword evidence="12 14" id="KW-0472">Membrane</keyword>
<proteinExistence type="predicted"/>
<evidence type="ECO:0000256" key="2">
    <source>
        <dbReference type="ARBA" id="ARBA00004477"/>
    </source>
</evidence>
<dbReference type="RefSeq" id="WP_089410922.1">
    <property type="nucleotide sequence ID" value="NZ_FZQA01000001.1"/>
</dbReference>
<dbReference type="AlphaFoldDB" id="A0A239PJG7"/>
<evidence type="ECO:0000256" key="11">
    <source>
        <dbReference type="ARBA" id="ARBA00023098"/>
    </source>
</evidence>
<keyword evidence="6" id="KW-0256">Endoplasmic reticulum</keyword>